<evidence type="ECO:0000256" key="1">
    <source>
        <dbReference type="SAM" id="MobiDB-lite"/>
    </source>
</evidence>
<gene>
    <name evidence="2" type="ORF">FOZ63_002547</name>
</gene>
<feature type="region of interest" description="Disordered" evidence="1">
    <location>
        <begin position="103"/>
        <end position="122"/>
    </location>
</feature>
<reference evidence="2 3" key="1">
    <citation type="submission" date="2020-04" db="EMBL/GenBank/DDBJ databases">
        <title>Perkinsus olseni comparative genomics.</title>
        <authorList>
            <person name="Bogema D.R."/>
        </authorList>
    </citation>
    <scope>NUCLEOTIDE SEQUENCE [LARGE SCALE GENOMIC DNA]</scope>
    <source>
        <strain evidence="2 3">ATCC PRA-207</strain>
    </source>
</reference>
<comment type="caution">
    <text evidence="2">The sequence shown here is derived from an EMBL/GenBank/DDBJ whole genome shotgun (WGS) entry which is preliminary data.</text>
</comment>
<feature type="compositionally biased region" description="Polar residues" evidence="1">
    <location>
        <begin position="104"/>
        <end position="116"/>
    </location>
</feature>
<protein>
    <submittedName>
        <fullName evidence="2">Uncharacterized protein</fullName>
    </submittedName>
</protein>
<feature type="region of interest" description="Disordered" evidence="1">
    <location>
        <begin position="175"/>
        <end position="197"/>
    </location>
</feature>
<feature type="non-terminal residue" evidence="2">
    <location>
        <position position="1"/>
    </location>
</feature>
<dbReference type="Proteomes" id="UP000553632">
    <property type="component" value="Unassembled WGS sequence"/>
</dbReference>
<name>A0A7J6SZJ9_PEROL</name>
<dbReference type="AlphaFoldDB" id="A0A7J6SZJ9"/>
<feature type="compositionally biased region" description="Acidic residues" evidence="1">
    <location>
        <begin position="181"/>
        <end position="197"/>
    </location>
</feature>
<sequence>AFGPVSESTVFTNAGSPTATAICIFVHKHSAMAAAGVPVLAGRGEPLARRFLTIFGPQARIKCYEPAGLEEGLLVPGLCPLGLPITRLPRRVICLEEELLGRPSTPSTGRTQSTAWSDVVPPRHAEEEEVKVLARRALRLLSGEDLDGGPAASCPSVSDRELRRRFSVGRPVAAVFSGDSSSEESSDVSEDEGCAQQ</sequence>
<dbReference type="EMBL" id="JABANO010015015">
    <property type="protein sequence ID" value="KAF4737596.1"/>
    <property type="molecule type" value="Genomic_DNA"/>
</dbReference>
<evidence type="ECO:0000313" key="3">
    <source>
        <dbReference type="Proteomes" id="UP000553632"/>
    </source>
</evidence>
<evidence type="ECO:0000313" key="2">
    <source>
        <dbReference type="EMBL" id="KAF4737596.1"/>
    </source>
</evidence>
<proteinExistence type="predicted"/>
<keyword evidence="3" id="KW-1185">Reference proteome</keyword>
<accession>A0A7J6SZJ9</accession>
<organism evidence="2 3">
    <name type="scientific">Perkinsus olseni</name>
    <name type="common">Perkinsus atlanticus</name>
    <dbReference type="NCBI Taxonomy" id="32597"/>
    <lineage>
        <taxon>Eukaryota</taxon>
        <taxon>Sar</taxon>
        <taxon>Alveolata</taxon>
        <taxon>Perkinsozoa</taxon>
        <taxon>Perkinsea</taxon>
        <taxon>Perkinsida</taxon>
        <taxon>Perkinsidae</taxon>
        <taxon>Perkinsus</taxon>
    </lineage>
</organism>